<dbReference type="KEGG" id="arca:HC352_05795"/>
<evidence type="ECO:0000256" key="3">
    <source>
        <dbReference type="RuleBase" id="RU003457"/>
    </source>
</evidence>
<proteinExistence type="inferred from homology"/>
<dbReference type="InterPro" id="IPR014710">
    <property type="entry name" value="RmlC-like_jellyroll"/>
</dbReference>
<evidence type="ECO:0000313" key="6">
    <source>
        <dbReference type="EMBL" id="QJC22064.1"/>
    </source>
</evidence>
<comment type="cofactor">
    <cofactor evidence="2">
        <name>Fe cation</name>
        <dbReference type="ChEBI" id="CHEBI:24875"/>
    </cofactor>
    <text evidence="2">Binds 1 Fe cation per subunit.</text>
</comment>
<dbReference type="InterPro" id="IPR012093">
    <property type="entry name" value="Pirin"/>
</dbReference>
<feature type="binding site" evidence="2">
    <location>
        <position position="80"/>
    </location>
    <ligand>
        <name>Fe cation</name>
        <dbReference type="ChEBI" id="CHEBI:24875"/>
    </ligand>
</feature>
<dbReference type="PANTHER" id="PTHR13903:SF8">
    <property type="entry name" value="PIRIN"/>
    <property type="match status" value="1"/>
</dbReference>
<dbReference type="CDD" id="cd02909">
    <property type="entry name" value="cupin_pirin_N"/>
    <property type="match status" value="1"/>
</dbReference>
<feature type="binding site" evidence="2">
    <location>
        <position position="124"/>
    </location>
    <ligand>
        <name>Fe cation</name>
        <dbReference type="ChEBI" id="CHEBI:24875"/>
    </ligand>
</feature>
<feature type="binding site" evidence="2">
    <location>
        <position position="126"/>
    </location>
    <ligand>
        <name>Fe cation</name>
        <dbReference type="ChEBI" id="CHEBI:24875"/>
    </ligand>
</feature>
<evidence type="ECO:0000313" key="7">
    <source>
        <dbReference type="Proteomes" id="UP000502298"/>
    </source>
</evidence>
<dbReference type="InterPro" id="IPR003829">
    <property type="entry name" value="Pirin_N_dom"/>
</dbReference>
<dbReference type="Pfam" id="PF02678">
    <property type="entry name" value="Pirin"/>
    <property type="match status" value="1"/>
</dbReference>
<comment type="similarity">
    <text evidence="1 3">Belongs to the pirin family.</text>
</comment>
<dbReference type="SUPFAM" id="SSF51182">
    <property type="entry name" value="RmlC-like cupins"/>
    <property type="match status" value="1"/>
</dbReference>
<dbReference type="Proteomes" id="UP000502298">
    <property type="component" value="Chromosome"/>
</dbReference>
<dbReference type="InterPro" id="IPR008778">
    <property type="entry name" value="Pirin_C_dom"/>
</dbReference>
<dbReference type="EMBL" id="CP050804">
    <property type="protein sequence ID" value="QJC22064.1"/>
    <property type="molecule type" value="Genomic_DNA"/>
</dbReference>
<dbReference type="CDD" id="cd02247">
    <property type="entry name" value="cupin_pirin_C"/>
    <property type="match status" value="1"/>
</dbReference>
<feature type="domain" description="Pirin C-terminal" evidence="5">
    <location>
        <begin position="194"/>
        <end position="292"/>
    </location>
</feature>
<evidence type="ECO:0000259" key="4">
    <source>
        <dbReference type="Pfam" id="PF02678"/>
    </source>
</evidence>
<dbReference type="RefSeq" id="WP_168917998.1">
    <property type="nucleotide sequence ID" value="NZ_CP050804.1"/>
</dbReference>
<feature type="binding site" evidence="2">
    <location>
        <position position="82"/>
    </location>
    <ligand>
        <name>Fe cation</name>
        <dbReference type="ChEBI" id="CHEBI:24875"/>
    </ligand>
</feature>
<name>A0A6H2ELW2_9ACTO</name>
<reference evidence="6 7" key="1">
    <citation type="submission" date="2020-03" db="EMBL/GenBank/DDBJ databases">
        <title>Complete genome of Arcanobacterium buesumensis sp. nov. strain 2701.</title>
        <authorList>
            <person name="Borowiak M."/>
            <person name="Alssahen M."/>
            <person name="Laemmler C."/>
            <person name="Malorny B."/>
            <person name="Hassan A."/>
            <person name="Prenger-Berninghoff E."/>
            <person name="Ploetz M."/>
            <person name="Abdulmawjood A."/>
        </authorList>
    </citation>
    <scope>NUCLEOTIDE SEQUENCE [LARGE SCALE GENOMIC DNA]</scope>
    <source>
        <strain evidence="6 7">2701</strain>
    </source>
</reference>
<gene>
    <name evidence="6" type="ORF">HC352_05795</name>
</gene>
<dbReference type="Gene3D" id="2.60.120.10">
    <property type="entry name" value="Jelly Rolls"/>
    <property type="match status" value="1"/>
</dbReference>
<dbReference type="GO" id="GO:0046872">
    <property type="term" value="F:metal ion binding"/>
    <property type="evidence" value="ECO:0007669"/>
    <property type="project" value="UniProtKB-KW"/>
</dbReference>
<evidence type="ECO:0000256" key="1">
    <source>
        <dbReference type="ARBA" id="ARBA00008416"/>
    </source>
</evidence>
<keyword evidence="7" id="KW-1185">Reference proteome</keyword>
<dbReference type="InterPro" id="IPR011051">
    <property type="entry name" value="RmlC_Cupin_sf"/>
</dbReference>
<sequence>MSHMLNEPSVVSNKAQELGTDGAPVEIITAREVPLGGLRAMTVYRTLPQRQRSLIGAWCFVDHYGPDDVAQTGGMDVAPHPHAGLQTVSWLFEGNITHHDSGDNHAVVRPGHANFMTAGHGICHSEVSTQDTTVLHGVQLWVALPDSARHGPRRFDHYVPPVIFVDGGQVRVFVGSLAGSSSPVPTFTPLVGAEVIVEPRSVVTLNLDPKFEHGVLVDSGNIDVEGTKVARTELAYTGIGLKQLRIRNSGENAGRLLLIGGEPFNEQIIMWWNFLARDSVELDEMRQAWENESDRFGKTYGYVGHDPQGLSRIPAPVLPDVKIRPRHNPAPVARPEQRI</sequence>
<dbReference type="Pfam" id="PF05726">
    <property type="entry name" value="Pirin_C"/>
    <property type="match status" value="1"/>
</dbReference>
<keyword evidence="2" id="KW-0408">Iron</keyword>
<evidence type="ECO:0000259" key="5">
    <source>
        <dbReference type="Pfam" id="PF05726"/>
    </source>
</evidence>
<organism evidence="6 7">
    <name type="scientific">Arcanobacterium buesumense</name>
    <dbReference type="NCBI Taxonomy" id="2722751"/>
    <lineage>
        <taxon>Bacteria</taxon>
        <taxon>Bacillati</taxon>
        <taxon>Actinomycetota</taxon>
        <taxon>Actinomycetes</taxon>
        <taxon>Actinomycetales</taxon>
        <taxon>Actinomycetaceae</taxon>
        <taxon>Arcanobacterium</taxon>
    </lineage>
</organism>
<evidence type="ECO:0000256" key="2">
    <source>
        <dbReference type="PIRSR" id="PIRSR006232-1"/>
    </source>
</evidence>
<protein>
    <submittedName>
        <fullName evidence="6">Pirin family protein</fullName>
    </submittedName>
</protein>
<dbReference type="PANTHER" id="PTHR13903">
    <property type="entry name" value="PIRIN-RELATED"/>
    <property type="match status" value="1"/>
</dbReference>
<keyword evidence="2" id="KW-0479">Metal-binding</keyword>
<dbReference type="AlphaFoldDB" id="A0A6H2ELW2"/>
<feature type="domain" description="Pirin N-terminal" evidence="4">
    <location>
        <begin position="43"/>
        <end position="142"/>
    </location>
</feature>
<dbReference type="PIRSF" id="PIRSF006232">
    <property type="entry name" value="Pirin"/>
    <property type="match status" value="1"/>
</dbReference>
<accession>A0A6H2ELW2</accession>